<dbReference type="InterPro" id="IPR013057">
    <property type="entry name" value="AA_transpt_TM"/>
</dbReference>
<evidence type="ECO:0000313" key="11">
    <source>
        <dbReference type="EMBL" id="KAH7276676.1"/>
    </source>
</evidence>
<feature type="transmembrane region" description="Helical" evidence="9">
    <location>
        <begin position="464"/>
        <end position="486"/>
    </location>
</feature>
<evidence type="ECO:0000256" key="7">
    <source>
        <dbReference type="ARBA" id="ARBA00023136"/>
    </source>
</evidence>
<comment type="subcellular location">
    <subcellularLocation>
        <location evidence="1">Cell membrane</location>
    </subcellularLocation>
</comment>
<evidence type="ECO:0000313" key="12">
    <source>
        <dbReference type="Proteomes" id="UP000825935"/>
    </source>
</evidence>
<evidence type="ECO:0000256" key="4">
    <source>
        <dbReference type="ARBA" id="ARBA00022692"/>
    </source>
</evidence>
<dbReference type="AlphaFoldDB" id="A0A8T2PZ65"/>
<comment type="similarity">
    <text evidence="8">Belongs to the amino acid/polyamine transporter 2 family. Amino acid/auxin permease (AAAP) (TC 2.A.18.2) subfamily.</text>
</comment>
<keyword evidence="5" id="KW-0029">Amino-acid transport</keyword>
<feature type="transmembrane region" description="Helical" evidence="9">
    <location>
        <begin position="84"/>
        <end position="102"/>
    </location>
</feature>
<comment type="caution">
    <text evidence="11">The sequence shown here is derived from an EMBL/GenBank/DDBJ whole genome shotgun (WGS) entry which is preliminary data.</text>
</comment>
<feature type="transmembrane region" description="Helical" evidence="9">
    <location>
        <begin position="299"/>
        <end position="319"/>
    </location>
</feature>
<proteinExistence type="inferred from homology"/>
<evidence type="ECO:0000256" key="3">
    <source>
        <dbReference type="ARBA" id="ARBA00022475"/>
    </source>
</evidence>
<keyword evidence="4 9" id="KW-0812">Transmembrane</keyword>
<dbReference type="GO" id="GO:0006865">
    <property type="term" value="P:amino acid transport"/>
    <property type="evidence" value="ECO:0007669"/>
    <property type="project" value="UniProtKB-KW"/>
</dbReference>
<reference evidence="11" key="1">
    <citation type="submission" date="2021-08" db="EMBL/GenBank/DDBJ databases">
        <title>WGS assembly of Ceratopteris richardii.</title>
        <authorList>
            <person name="Marchant D.B."/>
            <person name="Chen G."/>
            <person name="Jenkins J."/>
            <person name="Shu S."/>
            <person name="Leebens-Mack J."/>
            <person name="Grimwood J."/>
            <person name="Schmutz J."/>
            <person name="Soltis P."/>
            <person name="Soltis D."/>
            <person name="Chen Z.-H."/>
        </authorList>
    </citation>
    <scope>NUCLEOTIDE SEQUENCE</scope>
    <source>
        <strain evidence="11">Whitten #5841</strain>
        <tissue evidence="11">Leaf</tissue>
    </source>
</reference>
<dbReference type="GO" id="GO:0005886">
    <property type="term" value="C:plasma membrane"/>
    <property type="evidence" value="ECO:0007669"/>
    <property type="project" value="UniProtKB-SubCell"/>
</dbReference>
<dbReference type="PANTHER" id="PTHR48017">
    <property type="entry name" value="OS05G0424000 PROTEIN-RELATED"/>
    <property type="match status" value="1"/>
</dbReference>
<feature type="transmembrane region" description="Helical" evidence="9">
    <location>
        <begin position="209"/>
        <end position="232"/>
    </location>
</feature>
<evidence type="ECO:0000256" key="6">
    <source>
        <dbReference type="ARBA" id="ARBA00022989"/>
    </source>
</evidence>
<keyword evidence="2" id="KW-0813">Transport</keyword>
<sequence>MAKIAAGMDTSPTNSSALPAHDYSVLDFPHAKSIPAATKNLLQTDDDGRPSRTGTVWTASAHVITAVIGSGVLSLAWSIAQLGWIAGPPILLAFAFVTYYTSSLLADCYRSPDSNGANRNYTYSDAVRAYLGNKRTVVWICGLIQYVNLIGTAIGYTITASISMVAIKRANCFRAEGYDAPCHVSSDVYMALFGAFQLVLSMIPNFDRLWWLSLVAAVMSFSYSSIGLGLSIGKTIEKGFVSGTISGYAASSSTEKTWLVFQALGNIAFAYSFSMILIEIQDTLKSPPSENKTMKKASLLGIAVTTSYYMSVGCIGYAALGNDAPGDLLTGFGFHNPYWLIDIGNICIAVHLIGAYQVFCQPLFAFIEAWAVQKWPKSEVINHDYRIPLPFSKTFKLNLFKLLWRAAFVVFTTIVAMLLPFFNDIVGLLGALGFWPLTVYYPISMHISQTGLKKWTRKWVALQALNMGCLLISFVAALGSVAGIVIDLKKYAPFQMG</sequence>
<dbReference type="OrthoDB" id="40134at2759"/>
<protein>
    <recommendedName>
        <fullName evidence="10">Amino acid transporter transmembrane domain-containing protein</fullName>
    </recommendedName>
</protein>
<dbReference type="Proteomes" id="UP000825935">
    <property type="component" value="Chromosome 39"/>
</dbReference>
<evidence type="ECO:0000259" key="10">
    <source>
        <dbReference type="Pfam" id="PF01490"/>
    </source>
</evidence>
<feature type="domain" description="Amino acid transporter transmembrane" evidence="10">
    <location>
        <begin position="52"/>
        <end position="485"/>
    </location>
</feature>
<feature type="transmembrane region" description="Helical" evidence="9">
    <location>
        <begin position="258"/>
        <end position="278"/>
    </location>
</feature>
<evidence type="ECO:0000256" key="9">
    <source>
        <dbReference type="SAM" id="Phobius"/>
    </source>
</evidence>
<feature type="transmembrane region" description="Helical" evidence="9">
    <location>
        <begin position="137"/>
        <end position="159"/>
    </location>
</feature>
<keyword evidence="3" id="KW-1003">Cell membrane</keyword>
<feature type="transmembrane region" description="Helical" evidence="9">
    <location>
        <begin position="402"/>
        <end position="419"/>
    </location>
</feature>
<evidence type="ECO:0000256" key="2">
    <source>
        <dbReference type="ARBA" id="ARBA00022448"/>
    </source>
</evidence>
<dbReference type="FunFam" id="1.20.1740.10:FF:000055">
    <property type="entry name" value="Amino acid permease 6"/>
    <property type="match status" value="1"/>
</dbReference>
<organism evidence="11 12">
    <name type="scientific">Ceratopteris richardii</name>
    <name type="common">Triangle waterfern</name>
    <dbReference type="NCBI Taxonomy" id="49495"/>
    <lineage>
        <taxon>Eukaryota</taxon>
        <taxon>Viridiplantae</taxon>
        <taxon>Streptophyta</taxon>
        <taxon>Embryophyta</taxon>
        <taxon>Tracheophyta</taxon>
        <taxon>Polypodiopsida</taxon>
        <taxon>Polypodiidae</taxon>
        <taxon>Polypodiales</taxon>
        <taxon>Pteridineae</taxon>
        <taxon>Pteridaceae</taxon>
        <taxon>Parkerioideae</taxon>
        <taxon>Ceratopteris</taxon>
    </lineage>
</organism>
<evidence type="ECO:0000256" key="1">
    <source>
        <dbReference type="ARBA" id="ARBA00004236"/>
    </source>
</evidence>
<gene>
    <name evidence="11" type="ORF">KP509_39G017500</name>
</gene>
<evidence type="ECO:0000256" key="8">
    <source>
        <dbReference type="ARBA" id="ARBA00061463"/>
    </source>
</evidence>
<feature type="transmembrane region" description="Helical" evidence="9">
    <location>
        <begin position="425"/>
        <end position="443"/>
    </location>
</feature>
<accession>A0A8T2PZ65</accession>
<dbReference type="OMA" id="LCACYRS"/>
<evidence type="ECO:0000256" key="5">
    <source>
        <dbReference type="ARBA" id="ARBA00022970"/>
    </source>
</evidence>
<feature type="transmembrane region" description="Helical" evidence="9">
    <location>
        <begin position="56"/>
        <end position="77"/>
    </location>
</feature>
<keyword evidence="7 9" id="KW-0472">Membrane</keyword>
<keyword evidence="6 9" id="KW-1133">Transmembrane helix</keyword>
<keyword evidence="12" id="KW-1185">Reference proteome</keyword>
<dbReference type="EMBL" id="CM035444">
    <property type="protein sequence ID" value="KAH7276676.1"/>
    <property type="molecule type" value="Genomic_DNA"/>
</dbReference>
<dbReference type="Pfam" id="PF01490">
    <property type="entry name" value="Aa_trans"/>
    <property type="match status" value="1"/>
</dbReference>
<feature type="transmembrane region" description="Helical" evidence="9">
    <location>
        <begin position="339"/>
        <end position="359"/>
    </location>
</feature>
<name>A0A8T2PZ65_CERRI</name>